<organism evidence="2 3">
    <name type="scientific">Actinomadura adrarensis</name>
    <dbReference type="NCBI Taxonomy" id="1819600"/>
    <lineage>
        <taxon>Bacteria</taxon>
        <taxon>Bacillati</taxon>
        <taxon>Actinomycetota</taxon>
        <taxon>Actinomycetes</taxon>
        <taxon>Streptosporangiales</taxon>
        <taxon>Thermomonosporaceae</taxon>
        <taxon>Actinomadura</taxon>
    </lineage>
</organism>
<dbReference type="EMBL" id="JBHTIR010000362">
    <property type="protein sequence ID" value="MFD0851324.1"/>
    <property type="molecule type" value="Genomic_DNA"/>
</dbReference>
<evidence type="ECO:0000313" key="2">
    <source>
        <dbReference type="EMBL" id="MFD0851324.1"/>
    </source>
</evidence>
<sequence>GFIESLTDLTPARIDAEANAEQRRVMLEIYGYDRYLADTGAKPVHRDETGTLWTIRVPGDEPIVMVEVLNSTPEPDGTYRTYYLRVPPRTRTAREGVAWTFGLDESEYRPEKET</sequence>
<dbReference type="Proteomes" id="UP001597083">
    <property type="component" value="Unassembled WGS sequence"/>
</dbReference>
<comment type="caution">
    <text evidence="2">The sequence shown here is derived from an EMBL/GenBank/DDBJ whole genome shotgun (WGS) entry which is preliminary data.</text>
</comment>
<evidence type="ECO:0000259" key="1">
    <source>
        <dbReference type="Pfam" id="PF20530"/>
    </source>
</evidence>
<proteinExistence type="predicted"/>
<dbReference type="InterPro" id="IPR046633">
    <property type="entry name" value="DUF6745"/>
</dbReference>
<reference evidence="3" key="1">
    <citation type="journal article" date="2019" name="Int. J. Syst. Evol. Microbiol.">
        <title>The Global Catalogue of Microorganisms (GCM) 10K type strain sequencing project: providing services to taxonomists for standard genome sequencing and annotation.</title>
        <authorList>
            <consortium name="The Broad Institute Genomics Platform"/>
            <consortium name="The Broad Institute Genome Sequencing Center for Infectious Disease"/>
            <person name="Wu L."/>
            <person name="Ma J."/>
        </authorList>
    </citation>
    <scope>NUCLEOTIDE SEQUENCE [LARGE SCALE GENOMIC DNA]</scope>
    <source>
        <strain evidence="3">JCM 31696</strain>
    </source>
</reference>
<protein>
    <submittedName>
        <fullName evidence="2">DUF6745 domain-containing protein</fullName>
    </submittedName>
</protein>
<gene>
    <name evidence="2" type="ORF">ACFQ07_03800</name>
</gene>
<evidence type="ECO:0000313" key="3">
    <source>
        <dbReference type="Proteomes" id="UP001597083"/>
    </source>
</evidence>
<keyword evidence="3" id="KW-1185">Reference proteome</keyword>
<dbReference type="Pfam" id="PF20530">
    <property type="entry name" value="DUF6745"/>
    <property type="match status" value="1"/>
</dbReference>
<feature type="domain" description="DUF6745" evidence="1">
    <location>
        <begin position="2"/>
        <end position="114"/>
    </location>
</feature>
<feature type="non-terminal residue" evidence="2">
    <location>
        <position position="1"/>
    </location>
</feature>
<accession>A0ABW3CAA1</accession>
<name>A0ABW3CAA1_9ACTN</name>